<evidence type="ECO:0000313" key="2">
    <source>
        <dbReference type="Proteomes" id="UP000288096"/>
    </source>
</evidence>
<protein>
    <submittedName>
        <fullName evidence="1">Uncharacterized protein</fullName>
    </submittedName>
</protein>
<gene>
    <name evidence="1" type="ORF">DENIS_1357</name>
</gene>
<sequence>MKSLARVFGYLSDFAKLAANAANILKRMSITVFNTIFFISYQSADPVLRVPGQPFENAQINAPL</sequence>
<evidence type="ECO:0000313" key="1">
    <source>
        <dbReference type="EMBL" id="GBC60405.1"/>
    </source>
</evidence>
<comment type="caution">
    <text evidence="1">The sequence shown here is derived from an EMBL/GenBank/DDBJ whole genome shotgun (WGS) entry which is preliminary data.</text>
</comment>
<reference evidence="2" key="1">
    <citation type="submission" date="2017-11" db="EMBL/GenBank/DDBJ databases">
        <authorList>
            <person name="Watanabe M."/>
            <person name="Kojima H."/>
        </authorList>
    </citation>
    <scope>NUCLEOTIDE SEQUENCE [LARGE SCALE GENOMIC DNA]</scope>
    <source>
        <strain evidence="2">Tokyo 01</strain>
    </source>
</reference>
<dbReference type="Proteomes" id="UP000288096">
    <property type="component" value="Unassembled WGS sequence"/>
</dbReference>
<accession>A0A401FTY0</accession>
<proteinExistence type="predicted"/>
<name>A0A401FTY0_9BACT</name>
<dbReference type="EMBL" id="BEXT01000001">
    <property type="protein sequence ID" value="GBC60405.1"/>
    <property type="molecule type" value="Genomic_DNA"/>
</dbReference>
<organism evidence="1 2">
    <name type="scientific">Desulfonema ishimotonii</name>
    <dbReference type="NCBI Taxonomy" id="45657"/>
    <lineage>
        <taxon>Bacteria</taxon>
        <taxon>Pseudomonadati</taxon>
        <taxon>Thermodesulfobacteriota</taxon>
        <taxon>Desulfobacteria</taxon>
        <taxon>Desulfobacterales</taxon>
        <taxon>Desulfococcaceae</taxon>
        <taxon>Desulfonema</taxon>
    </lineage>
</organism>
<dbReference type="AlphaFoldDB" id="A0A401FTY0"/>
<reference evidence="2" key="2">
    <citation type="submission" date="2019-01" db="EMBL/GenBank/DDBJ databases">
        <title>Genome sequence of Desulfonema ishimotonii strain Tokyo 01.</title>
        <authorList>
            <person name="Fukui M."/>
        </authorList>
    </citation>
    <scope>NUCLEOTIDE SEQUENCE [LARGE SCALE GENOMIC DNA]</scope>
    <source>
        <strain evidence="2">Tokyo 01</strain>
    </source>
</reference>
<keyword evidence="2" id="KW-1185">Reference proteome</keyword>